<evidence type="ECO:0000259" key="2">
    <source>
        <dbReference type="Pfam" id="PF08241"/>
    </source>
</evidence>
<dbReference type="InterPro" id="IPR013216">
    <property type="entry name" value="Methyltransf_11"/>
</dbReference>
<dbReference type="Gene3D" id="3.40.50.150">
    <property type="entry name" value="Vaccinia Virus protein VP39"/>
    <property type="match status" value="1"/>
</dbReference>
<dbReference type="GO" id="GO:0008757">
    <property type="term" value="F:S-adenosylmethionine-dependent methyltransferase activity"/>
    <property type="evidence" value="ECO:0007669"/>
    <property type="project" value="InterPro"/>
</dbReference>
<dbReference type="EMBL" id="CP034170">
    <property type="protein sequence ID" value="AZI58608.1"/>
    <property type="molecule type" value="Genomic_DNA"/>
</dbReference>
<dbReference type="AlphaFoldDB" id="A0A3G8ZN95"/>
<dbReference type="CDD" id="cd02440">
    <property type="entry name" value="AdoMet_MTases"/>
    <property type="match status" value="1"/>
</dbReference>
<evidence type="ECO:0000313" key="4">
    <source>
        <dbReference type="Proteomes" id="UP000268084"/>
    </source>
</evidence>
<organism evidence="3 4">
    <name type="scientific">Nakamurella antarctica</name>
    <dbReference type="NCBI Taxonomy" id="1902245"/>
    <lineage>
        <taxon>Bacteria</taxon>
        <taxon>Bacillati</taxon>
        <taxon>Actinomycetota</taxon>
        <taxon>Actinomycetes</taxon>
        <taxon>Nakamurellales</taxon>
        <taxon>Nakamurellaceae</taxon>
        <taxon>Nakamurella</taxon>
    </lineage>
</organism>
<feature type="region of interest" description="Disordered" evidence="1">
    <location>
        <begin position="1"/>
        <end position="20"/>
    </location>
</feature>
<evidence type="ECO:0000313" key="3">
    <source>
        <dbReference type="EMBL" id="AZI58608.1"/>
    </source>
</evidence>
<dbReference type="InterPro" id="IPR050508">
    <property type="entry name" value="Methyltransf_Superfamily"/>
</dbReference>
<keyword evidence="4" id="KW-1185">Reference proteome</keyword>
<protein>
    <submittedName>
        <fullName evidence="3">Class I SAM-dependent methyltransferase</fullName>
    </submittedName>
</protein>
<evidence type="ECO:0000256" key="1">
    <source>
        <dbReference type="SAM" id="MobiDB-lite"/>
    </source>
</evidence>
<name>A0A3G8ZN95_9ACTN</name>
<gene>
    <name evidence="3" type="ORF">EH165_11160</name>
</gene>
<reference evidence="3 4" key="2">
    <citation type="submission" date="2018-12" db="EMBL/GenBank/DDBJ databases">
        <title>Nakamurella antarcticus sp. nov., isolated from Antarctica South Shetland Islands soil.</title>
        <authorList>
            <person name="Peng F."/>
        </authorList>
    </citation>
    <scope>NUCLEOTIDE SEQUENCE [LARGE SCALE GENOMIC DNA]</scope>
    <source>
        <strain evidence="3 4">S14-144</strain>
    </source>
</reference>
<dbReference type="RefSeq" id="WP_124799517.1">
    <property type="nucleotide sequence ID" value="NZ_CP034170.1"/>
</dbReference>
<keyword evidence="3" id="KW-0489">Methyltransferase</keyword>
<accession>A0A3G8ZN95</accession>
<proteinExistence type="predicted"/>
<dbReference type="InterPro" id="IPR029063">
    <property type="entry name" value="SAM-dependent_MTases_sf"/>
</dbReference>
<dbReference type="GO" id="GO:0032259">
    <property type="term" value="P:methylation"/>
    <property type="evidence" value="ECO:0007669"/>
    <property type="project" value="UniProtKB-KW"/>
</dbReference>
<keyword evidence="3" id="KW-0808">Transferase</keyword>
<dbReference type="SUPFAM" id="SSF53335">
    <property type="entry name" value="S-adenosyl-L-methionine-dependent methyltransferases"/>
    <property type="match status" value="1"/>
</dbReference>
<dbReference type="OrthoDB" id="9795634at2"/>
<dbReference type="Proteomes" id="UP000268084">
    <property type="component" value="Chromosome"/>
</dbReference>
<feature type="domain" description="Methyltransferase type 11" evidence="2">
    <location>
        <begin position="76"/>
        <end position="174"/>
    </location>
</feature>
<sequence>MTNDGMTDGPTGAGQPAGEQNLSRQYWDGAAREDALWFIATGAATDKETFYASGRKETDEYLAFADIAPDPNATVLEIGCGAGRMTARLAQLYGRVIALDVSQEMLDRAAVAMADLDNVTYVLGNGSDLAGVDDSSVDVVFSYIVLQHVPTVEGQLSYFRETRRVLKPGGKAAIQVRSNTVKARALEWAGHARHRVSGRKVLSKAWRGAHVPVVSLMAAASGSAVSESGPKATVTLKTWGPRHTWVMMRRQA</sequence>
<dbReference type="Pfam" id="PF08241">
    <property type="entry name" value="Methyltransf_11"/>
    <property type="match status" value="1"/>
</dbReference>
<reference evidence="3 4" key="1">
    <citation type="submission" date="2018-11" db="EMBL/GenBank/DDBJ databases">
        <authorList>
            <person name="Da X."/>
        </authorList>
    </citation>
    <scope>NUCLEOTIDE SEQUENCE [LARGE SCALE GENOMIC DNA]</scope>
    <source>
        <strain evidence="3 4">S14-144</strain>
    </source>
</reference>
<dbReference type="PANTHER" id="PTHR42912">
    <property type="entry name" value="METHYLTRANSFERASE"/>
    <property type="match status" value="1"/>
</dbReference>
<dbReference type="KEGG" id="nak:EH165_11160"/>